<proteinExistence type="predicted"/>
<keyword evidence="1" id="KW-0812">Transmembrane</keyword>
<evidence type="ECO:0000313" key="3">
    <source>
        <dbReference type="Proteomes" id="UP000269317"/>
    </source>
</evidence>
<dbReference type="AlphaFoldDB" id="A0A3R9H8J3"/>
<feature type="transmembrane region" description="Helical" evidence="1">
    <location>
        <begin position="26"/>
        <end position="52"/>
    </location>
</feature>
<comment type="caution">
    <text evidence="2">The sequence shown here is derived from an EMBL/GenBank/DDBJ whole genome shotgun (WGS) entry which is preliminary data.</text>
</comment>
<dbReference type="EMBL" id="RJML01000005">
    <property type="protein sequence ID" value="RSI10317.1"/>
    <property type="molecule type" value="Genomic_DNA"/>
</dbReference>
<sequence>MQRDIQTNYSVQASDGLTRFKKKKRVLLWVMIGIGLYTIITVYLISGFRILFPGQETQVIVSTPDQEGASSQFYLIKFDKTKIKLSGQEVWGNPYDDYMDYFNSDSEEAVIYDIKRKNKYLVSYGDEMTEKIIPNDKRNEVYLADDGIIVQYQGKRMFDVSARGETYKIKIKNVSKGITVIQSHVDNREGAVLQKNETE</sequence>
<evidence type="ECO:0000256" key="1">
    <source>
        <dbReference type="SAM" id="Phobius"/>
    </source>
</evidence>
<keyword evidence="1" id="KW-0472">Membrane</keyword>
<organism evidence="2 3">
    <name type="scientific">Streptococcus sanguinis</name>
    <dbReference type="NCBI Taxonomy" id="1305"/>
    <lineage>
        <taxon>Bacteria</taxon>
        <taxon>Bacillati</taxon>
        <taxon>Bacillota</taxon>
        <taxon>Bacilli</taxon>
        <taxon>Lactobacillales</taxon>
        <taxon>Streptococcaceae</taxon>
        <taxon>Streptococcus</taxon>
    </lineage>
</organism>
<dbReference type="Proteomes" id="UP000269317">
    <property type="component" value="Unassembled WGS sequence"/>
</dbReference>
<gene>
    <name evidence="2" type="ORF">D8887_07695</name>
</gene>
<accession>A0A3R9H8J3</accession>
<protein>
    <submittedName>
        <fullName evidence="2">Uncharacterized protein</fullName>
    </submittedName>
</protein>
<evidence type="ECO:0000313" key="2">
    <source>
        <dbReference type="EMBL" id="RSI10317.1"/>
    </source>
</evidence>
<keyword evidence="1" id="KW-1133">Transmembrane helix</keyword>
<reference evidence="2 3" key="1">
    <citation type="submission" date="2018-11" db="EMBL/GenBank/DDBJ databases">
        <title>Species Designations Belie Phenotypic and Genotypic Heterogeneity in Oral Streptococci.</title>
        <authorList>
            <person name="Velsko I."/>
        </authorList>
    </citation>
    <scope>NUCLEOTIDE SEQUENCE [LARGE SCALE GENOMIC DNA]</scope>
    <source>
        <strain evidence="2 3">KLC03</strain>
    </source>
</reference>
<name>A0A3R9H8J3_STRSA</name>
<dbReference type="RefSeq" id="WP_142999424.1">
    <property type="nucleotide sequence ID" value="NZ_CP076614.1"/>
</dbReference>